<keyword evidence="7" id="KW-1185">Reference proteome</keyword>
<feature type="region of interest" description="Disordered" evidence="4">
    <location>
        <begin position="219"/>
        <end position="238"/>
    </location>
</feature>
<dbReference type="GO" id="GO:0005524">
    <property type="term" value="F:ATP binding"/>
    <property type="evidence" value="ECO:0007669"/>
    <property type="project" value="UniProtKB-KW"/>
</dbReference>
<dbReference type="SMART" id="SM00382">
    <property type="entry name" value="AAA"/>
    <property type="match status" value="1"/>
</dbReference>
<dbReference type="InterPro" id="IPR027417">
    <property type="entry name" value="P-loop_NTPase"/>
</dbReference>
<name>A0ABZ2LJZ0_9BACT</name>
<gene>
    <name evidence="6" type="ORF">LVJ94_18165</name>
</gene>
<evidence type="ECO:0000313" key="6">
    <source>
        <dbReference type="EMBL" id="WXB09147.1"/>
    </source>
</evidence>
<keyword evidence="3 6" id="KW-0067">ATP-binding</keyword>
<proteinExistence type="predicted"/>
<evidence type="ECO:0000256" key="3">
    <source>
        <dbReference type="ARBA" id="ARBA00022840"/>
    </source>
</evidence>
<dbReference type="PROSITE" id="PS50893">
    <property type="entry name" value="ABC_TRANSPORTER_2"/>
    <property type="match status" value="1"/>
</dbReference>
<evidence type="ECO:0000256" key="1">
    <source>
        <dbReference type="ARBA" id="ARBA00022448"/>
    </source>
</evidence>
<dbReference type="InterPro" id="IPR017871">
    <property type="entry name" value="ABC_transporter-like_CS"/>
</dbReference>
<evidence type="ECO:0000256" key="2">
    <source>
        <dbReference type="ARBA" id="ARBA00022741"/>
    </source>
</evidence>
<accession>A0ABZ2LJZ0</accession>
<sequence length="238" mass="25804">MTSLSVALEIRHGAFRLDVAFEAPPGITILFGPSGSGKSTTLAAIAGLLRPERGRVVLGGDVWFDAGARIDRPVHLRRVAFVFQSLALFPHMSAAANVAYGMDRALAREVRRRKALELLDRFRVAHLADRRPATYSGGEAQRVALARAFAMEPHTVLLDEPFSAMDRELRQSLCADLRASATELGVPFLHVTHHAQEARLLGDRVLCIQGGSLVARGRPDELLRGRDEPSVDTGAPGS</sequence>
<dbReference type="PROSITE" id="PS00211">
    <property type="entry name" value="ABC_TRANSPORTER_1"/>
    <property type="match status" value="1"/>
</dbReference>
<feature type="domain" description="ABC transporter" evidence="5">
    <location>
        <begin position="1"/>
        <end position="235"/>
    </location>
</feature>
<dbReference type="Pfam" id="PF00005">
    <property type="entry name" value="ABC_tran"/>
    <property type="match status" value="1"/>
</dbReference>
<evidence type="ECO:0000256" key="4">
    <source>
        <dbReference type="SAM" id="MobiDB-lite"/>
    </source>
</evidence>
<dbReference type="PANTHER" id="PTHR42781:SF4">
    <property type="entry name" value="SPERMIDINE_PUTRESCINE IMPORT ATP-BINDING PROTEIN POTA"/>
    <property type="match status" value="1"/>
</dbReference>
<organism evidence="6 7">
    <name type="scientific">Pendulispora rubella</name>
    <dbReference type="NCBI Taxonomy" id="2741070"/>
    <lineage>
        <taxon>Bacteria</taxon>
        <taxon>Pseudomonadati</taxon>
        <taxon>Myxococcota</taxon>
        <taxon>Myxococcia</taxon>
        <taxon>Myxococcales</taxon>
        <taxon>Sorangiineae</taxon>
        <taxon>Pendulisporaceae</taxon>
        <taxon>Pendulispora</taxon>
    </lineage>
</organism>
<feature type="compositionally biased region" description="Basic and acidic residues" evidence="4">
    <location>
        <begin position="219"/>
        <end position="229"/>
    </location>
</feature>
<protein>
    <submittedName>
        <fullName evidence="6">ATP-binding cassette domain-containing protein</fullName>
    </submittedName>
</protein>
<dbReference type="Proteomes" id="UP001374803">
    <property type="component" value="Chromosome"/>
</dbReference>
<evidence type="ECO:0000313" key="7">
    <source>
        <dbReference type="Proteomes" id="UP001374803"/>
    </source>
</evidence>
<dbReference type="InterPro" id="IPR003439">
    <property type="entry name" value="ABC_transporter-like_ATP-bd"/>
</dbReference>
<dbReference type="InterPro" id="IPR050093">
    <property type="entry name" value="ABC_SmlMolc_Importer"/>
</dbReference>
<dbReference type="PANTHER" id="PTHR42781">
    <property type="entry name" value="SPERMIDINE/PUTRESCINE IMPORT ATP-BINDING PROTEIN POTA"/>
    <property type="match status" value="1"/>
</dbReference>
<evidence type="ECO:0000259" key="5">
    <source>
        <dbReference type="PROSITE" id="PS50893"/>
    </source>
</evidence>
<keyword evidence="1" id="KW-0813">Transport</keyword>
<dbReference type="SUPFAM" id="SSF52540">
    <property type="entry name" value="P-loop containing nucleoside triphosphate hydrolases"/>
    <property type="match status" value="1"/>
</dbReference>
<dbReference type="InterPro" id="IPR003593">
    <property type="entry name" value="AAA+_ATPase"/>
</dbReference>
<reference evidence="6" key="1">
    <citation type="submission" date="2021-12" db="EMBL/GenBank/DDBJ databases">
        <title>Discovery of the Pendulisporaceae a myxobacterial family with distinct sporulation behavior and unique specialized metabolism.</title>
        <authorList>
            <person name="Garcia R."/>
            <person name="Popoff A."/>
            <person name="Bader C.D."/>
            <person name="Loehr J."/>
            <person name="Walesch S."/>
            <person name="Walt C."/>
            <person name="Boldt J."/>
            <person name="Bunk B."/>
            <person name="Haeckl F.J.F.P.J."/>
            <person name="Gunesch A.P."/>
            <person name="Birkelbach J."/>
            <person name="Nuebel U."/>
            <person name="Pietschmann T."/>
            <person name="Bach T."/>
            <person name="Mueller R."/>
        </authorList>
    </citation>
    <scope>NUCLEOTIDE SEQUENCE</scope>
    <source>
        <strain evidence="6">MSr11367</strain>
    </source>
</reference>
<dbReference type="RefSeq" id="WP_394838819.1">
    <property type="nucleotide sequence ID" value="NZ_CP089929.1"/>
</dbReference>
<dbReference type="EMBL" id="CP089983">
    <property type="protein sequence ID" value="WXB09147.1"/>
    <property type="molecule type" value="Genomic_DNA"/>
</dbReference>
<dbReference type="Gene3D" id="3.40.50.300">
    <property type="entry name" value="P-loop containing nucleotide triphosphate hydrolases"/>
    <property type="match status" value="1"/>
</dbReference>
<keyword evidence="2" id="KW-0547">Nucleotide-binding</keyword>